<dbReference type="PANTHER" id="PTHR36981">
    <property type="entry name" value="ZGC:195170"/>
    <property type="match status" value="1"/>
</dbReference>
<accession>A0A2A6BWL7</accession>
<evidence type="ECO:0000313" key="3">
    <source>
        <dbReference type="Proteomes" id="UP000005239"/>
    </source>
</evidence>
<proteinExistence type="predicted"/>
<dbReference type="Proteomes" id="UP000005239">
    <property type="component" value="Unassembled WGS sequence"/>
</dbReference>
<dbReference type="OrthoDB" id="5955457at2759"/>
<protein>
    <submittedName>
        <fullName evidence="2">Uncharacterized protein</fullName>
    </submittedName>
</protein>
<evidence type="ECO:0000313" key="1">
    <source>
        <dbReference type="EnsemblMetazoa" id="PPA01532.1"/>
    </source>
</evidence>
<dbReference type="AlphaFoldDB" id="A0A2A6BWL7"/>
<evidence type="ECO:0000313" key="2">
    <source>
        <dbReference type="EnsemblMetazoa" id="PPA42639.1"/>
    </source>
</evidence>
<dbReference type="EnsemblMetazoa" id="PPA42639.1">
    <property type="protein sequence ID" value="PPA42639.1"/>
    <property type="gene ID" value="WBGene00281008"/>
</dbReference>
<gene>
    <name evidence="2" type="primary">WBGene00281008</name>
    <name evidence="1" type="synonym">WBGene00091086</name>
</gene>
<reference evidence="2" key="2">
    <citation type="submission" date="2022-06" db="UniProtKB">
        <authorList>
            <consortium name="EnsemblMetazoa"/>
        </authorList>
    </citation>
    <scope>IDENTIFICATION</scope>
    <source>
        <strain evidence="2">PS312</strain>
    </source>
</reference>
<keyword evidence="3" id="KW-1185">Reference proteome</keyword>
<reference evidence="3" key="1">
    <citation type="journal article" date="2008" name="Nat. Genet.">
        <title>The Pristionchus pacificus genome provides a unique perspective on nematode lifestyle and parasitism.</title>
        <authorList>
            <person name="Dieterich C."/>
            <person name="Clifton S.W."/>
            <person name="Schuster L.N."/>
            <person name="Chinwalla A."/>
            <person name="Delehaunty K."/>
            <person name="Dinkelacker I."/>
            <person name="Fulton L."/>
            <person name="Fulton R."/>
            <person name="Godfrey J."/>
            <person name="Minx P."/>
            <person name="Mitreva M."/>
            <person name="Roeseler W."/>
            <person name="Tian H."/>
            <person name="Witte H."/>
            <person name="Yang S.P."/>
            <person name="Wilson R.K."/>
            <person name="Sommer R.J."/>
        </authorList>
    </citation>
    <scope>NUCLEOTIDE SEQUENCE [LARGE SCALE GENOMIC DNA]</scope>
    <source>
        <strain evidence="3">PS312</strain>
    </source>
</reference>
<dbReference type="EnsemblMetazoa" id="PPA01532.1">
    <property type="protein sequence ID" value="PPA01532.1"/>
    <property type="gene ID" value="WBGene00091086"/>
</dbReference>
<sequence length="90" mass="10090">MEGFGMIEVVYKAWKATEAALALHNYQCGSVDEDENRAKRHACYRVIVAYLMGPLGRGIRIRLPACVIKAVRAKWPSTTYTGFKPSEIVD</sequence>
<organism evidence="2 3">
    <name type="scientific">Pristionchus pacificus</name>
    <name type="common">Parasitic nematode worm</name>
    <dbReference type="NCBI Taxonomy" id="54126"/>
    <lineage>
        <taxon>Eukaryota</taxon>
        <taxon>Metazoa</taxon>
        <taxon>Ecdysozoa</taxon>
        <taxon>Nematoda</taxon>
        <taxon>Chromadorea</taxon>
        <taxon>Rhabditida</taxon>
        <taxon>Rhabditina</taxon>
        <taxon>Diplogasteromorpha</taxon>
        <taxon>Diplogasteroidea</taxon>
        <taxon>Neodiplogasteridae</taxon>
        <taxon>Pristionchus</taxon>
    </lineage>
</organism>
<dbReference type="PANTHER" id="PTHR36981:SF1">
    <property type="entry name" value="P2X PURINORECEPTOR 7 INTRACELLULAR DOMAIN-CONTAINING PROTEIN"/>
    <property type="match status" value="1"/>
</dbReference>
<accession>A0A4X3MVB0</accession>
<name>A0A2A6BWL7_PRIPA</name>